<dbReference type="RefSeq" id="WP_168987007.1">
    <property type="nucleotide sequence ID" value="NZ_CAWPHM010000088.1"/>
</dbReference>
<dbReference type="InterPro" id="IPR023606">
    <property type="entry name" value="CoA-Trfase_III_dom_1_sf"/>
</dbReference>
<reference evidence="2" key="1">
    <citation type="submission" date="2019-12" db="EMBL/GenBank/DDBJ databases">
        <title>Comparative genomics gives insights into the taxonomy of the Azoarcus-Aromatoleum group and reveals separate origins of nif in the plant-associated Azoarcus and non-plant-associated Aromatoleum sub-groups.</title>
        <authorList>
            <person name="Lafos M."/>
            <person name="Maluk M."/>
            <person name="Batista M."/>
            <person name="Junghare M."/>
            <person name="Carmona M."/>
            <person name="Faoro H."/>
            <person name="Cruz L.M."/>
            <person name="Battistoni F."/>
            <person name="De Souza E."/>
            <person name="Pedrosa F."/>
            <person name="Chen W.-M."/>
            <person name="Poole P.S."/>
            <person name="Dixon R.A."/>
            <person name="James E.K."/>
        </authorList>
    </citation>
    <scope>NUCLEOTIDE SEQUENCE</scope>
    <source>
        <strain evidence="2">NSC3</strain>
    </source>
</reference>
<evidence type="ECO:0000313" key="3">
    <source>
        <dbReference type="Proteomes" id="UP000599523"/>
    </source>
</evidence>
<dbReference type="GO" id="GO:0008410">
    <property type="term" value="F:CoA-transferase activity"/>
    <property type="evidence" value="ECO:0007669"/>
    <property type="project" value="TreeGrafter"/>
</dbReference>
<keyword evidence="1 2" id="KW-0808">Transferase</keyword>
<dbReference type="PANTHER" id="PTHR48207">
    <property type="entry name" value="SUCCINATE--HYDROXYMETHYLGLUTARATE COA-TRANSFERASE"/>
    <property type="match status" value="1"/>
</dbReference>
<dbReference type="EMBL" id="WTVM01000017">
    <property type="protein sequence ID" value="NMG02218.1"/>
    <property type="molecule type" value="Genomic_DNA"/>
</dbReference>
<dbReference type="PANTHER" id="PTHR48207:SF3">
    <property type="entry name" value="SUCCINATE--HYDROXYMETHYLGLUTARATE COA-TRANSFERASE"/>
    <property type="match status" value="1"/>
</dbReference>
<comment type="caution">
    <text evidence="2">The sequence shown here is derived from an EMBL/GenBank/DDBJ whole genome shotgun (WGS) entry which is preliminary data.</text>
</comment>
<keyword evidence="3" id="KW-1185">Reference proteome</keyword>
<dbReference type="Pfam" id="PF02515">
    <property type="entry name" value="CoA_transf_3"/>
    <property type="match status" value="1"/>
</dbReference>
<accession>A0A972F6D0</accession>
<dbReference type="Proteomes" id="UP000599523">
    <property type="component" value="Unassembled WGS sequence"/>
</dbReference>
<dbReference type="InterPro" id="IPR003673">
    <property type="entry name" value="CoA-Trfase_fam_III"/>
</dbReference>
<organism evidence="2 3">
    <name type="scientific">Azoarcus taiwanensis</name>
    <dbReference type="NCBI Taxonomy" id="666964"/>
    <lineage>
        <taxon>Bacteria</taxon>
        <taxon>Pseudomonadati</taxon>
        <taxon>Pseudomonadota</taxon>
        <taxon>Betaproteobacteria</taxon>
        <taxon>Rhodocyclales</taxon>
        <taxon>Zoogloeaceae</taxon>
        <taxon>Azoarcus</taxon>
    </lineage>
</organism>
<protein>
    <submittedName>
        <fullName evidence="2">CoA transferase</fullName>
    </submittedName>
</protein>
<evidence type="ECO:0000256" key="1">
    <source>
        <dbReference type="ARBA" id="ARBA00022679"/>
    </source>
</evidence>
<dbReference type="Gene3D" id="3.40.50.10540">
    <property type="entry name" value="Crotonobetainyl-coa:carnitine coa-transferase, domain 1"/>
    <property type="match status" value="1"/>
</dbReference>
<dbReference type="SUPFAM" id="SSF89796">
    <property type="entry name" value="CoA-transferase family III (CaiB/BaiF)"/>
    <property type="match status" value="1"/>
</dbReference>
<dbReference type="AlphaFoldDB" id="A0A972F6D0"/>
<dbReference type="InterPro" id="IPR050483">
    <property type="entry name" value="CoA-transferase_III_domain"/>
</dbReference>
<dbReference type="InterPro" id="IPR044855">
    <property type="entry name" value="CoA-Trfase_III_dom3_sf"/>
</dbReference>
<gene>
    <name evidence="2" type="ORF">GPA21_04435</name>
</gene>
<name>A0A972F6D0_9RHOO</name>
<proteinExistence type="predicted"/>
<evidence type="ECO:0000313" key="2">
    <source>
        <dbReference type="EMBL" id="NMG02218.1"/>
    </source>
</evidence>
<dbReference type="Gene3D" id="3.30.1540.10">
    <property type="entry name" value="formyl-coa transferase, domain 3"/>
    <property type="match status" value="1"/>
</dbReference>
<sequence length="407" mass="43514">MAGALSHIRVLDLSRILAGPWAGQILADLGADVIKVERPGAGDDTRHWGPPYLKNRDGEDTDVASYFLCANRNKRSITVDMTRPEGQALLQQLAAECDVVLENFKKDGLVRYGLDYASLAEVNPQLVYCSITGFGQDGPYAARAGYDFLIQGLGGLMSLTGRPDGEPGAGPMKVGVALTDILTGLYAANAVQAALAWRDRSGKGQHIDLALLDVQVACLANQAMNYLTSGRSPGRLGNAHPNIVPYQDFPTDDGYMILAVGNDAQFSRLCEALGDGSLSSDERYATNKARVENRATLIPALNKLTIQHTTADWIARLEAVGVPCGPINTLAEVFADQQVQARGLKVDMDHPAIGTVPQVASPFRMSETPVAYDRAPPLLGEHTDEVLASVLGIGPEEIAALRERGVV</sequence>